<organism evidence="1 2">
    <name type="scientific">Dichomitus squalens</name>
    <dbReference type="NCBI Taxonomy" id="114155"/>
    <lineage>
        <taxon>Eukaryota</taxon>
        <taxon>Fungi</taxon>
        <taxon>Dikarya</taxon>
        <taxon>Basidiomycota</taxon>
        <taxon>Agaricomycotina</taxon>
        <taxon>Agaricomycetes</taxon>
        <taxon>Polyporales</taxon>
        <taxon>Polyporaceae</taxon>
        <taxon>Dichomitus</taxon>
    </lineage>
</organism>
<accession>A0A4Q9PBS7</accession>
<name>A0A4Q9PBS7_9APHY</name>
<protein>
    <submittedName>
        <fullName evidence="1">Uncharacterized protein</fullName>
    </submittedName>
</protein>
<reference evidence="1 2" key="1">
    <citation type="submission" date="2019-01" db="EMBL/GenBank/DDBJ databases">
        <title>Draft genome sequences of three monokaryotic isolates of the white-rot basidiomycete fungus Dichomitus squalens.</title>
        <authorList>
            <consortium name="DOE Joint Genome Institute"/>
            <person name="Lopez S.C."/>
            <person name="Andreopoulos B."/>
            <person name="Pangilinan J."/>
            <person name="Lipzen A."/>
            <person name="Riley R."/>
            <person name="Ahrendt S."/>
            <person name="Ng V."/>
            <person name="Barry K."/>
            <person name="Daum C."/>
            <person name="Grigoriev I.V."/>
            <person name="Hilden K.S."/>
            <person name="Makela M.R."/>
            <person name="de Vries R.P."/>
        </authorList>
    </citation>
    <scope>NUCLEOTIDE SEQUENCE [LARGE SCALE GENOMIC DNA]</scope>
    <source>
        <strain evidence="1 2">CBS 464.89</strain>
    </source>
</reference>
<dbReference type="Proteomes" id="UP000292082">
    <property type="component" value="Unassembled WGS sequence"/>
</dbReference>
<gene>
    <name evidence="1" type="ORF">BD310DRAFT_940751</name>
</gene>
<keyword evidence="2" id="KW-1185">Reference proteome</keyword>
<evidence type="ECO:0000313" key="1">
    <source>
        <dbReference type="EMBL" id="TBU52214.1"/>
    </source>
</evidence>
<dbReference type="AlphaFoldDB" id="A0A4Q9PBS7"/>
<evidence type="ECO:0000313" key="2">
    <source>
        <dbReference type="Proteomes" id="UP000292082"/>
    </source>
</evidence>
<dbReference type="EMBL" id="ML145261">
    <property type="protein sequence ID" value="TBU52214.1"/>
    <property type="molecule type" value="Genomic_DNA"/>
</dbReference>
<sequence>MKVAISPLTSSIPRAPRRSGRTLASTTRSFAASPLAVLGILFIECSYVVSRFRVKKG</sequence>
<proteinExistence type="predicted"/>